<evidence type="ECO:0000256" key="1">
    <source>
        <dbReference type="SAM" id="Phobius"/>
    </source>
</evidence>
<name>A0ABV3L2S9_9RHOB</name>
<sequence length="66" mass="7244">MILRLGLILMILAGACWVAFGLIGSEIDENGILQEPFYLLGGGWLLMLAGTGLVLIALITRLFRRR</sequence>
<dbReference type="EMBL" id="JBFBVU010000002">
    <property type="protein sequence ID" value="MEV8465813.1"/>
    <property type="molecule type" value="Genomic_DNA"/>
</dbReference>
<keyword evidence="1" id="KW-0472">Membrane</keyword>
<comment type="caution">
    <text evidence="3">The sequence shown here is derived from an EMBL/GenBank/DDBJ whole genome shotgun (WGS) entry which is preliminary data.</text>
</comment>
<dbReference type="Pfam" id="PF13127">
    <property type="entry name" value="DUF3955"/>
    <property type="match status" value="1"/>
</dbReference>
<organism evidence="3 4">
    <name type="scientific">Meridianimarinicoccus marinus</name>
    <dbReference type="NCBI Taxonomy" id="3231483"/>
    <lineage>
        <taxon>Bacteria</taxon>
        <taxon>Pseudomonadati</taxon>
        <taxon>Pseudomonadota</taxon>
        <taxon>Alphaproteobacteria</taxon>
        <taxon>Rhodobacterales</taxon>
        <taxon>Paracoccaceae</taxon>
        <taxon>Meridianimarinicoccus</taxon>
    </lineage>
</organism>
<keyword evidence="1" id="KW-1133">Transmembrane helix</keyword>
<reference evidence="3 4" key="1">
    <citation type="submission" date="2024-07" db="EMBL/GenBank/DDBJ databases">
        <authorList>
            <person name="Kang M."/>
        </authorList>
    </citation>
    <scope>NUCLEOTIDE SEQUENCE [LARGE SCALE GENOMIC DNA]</scope>
    <source>
        <strain evidence="3 4">DFM31</strain>
    </source>
</reference>
<dbReference type="RefSeq" id="WP_366191528.1">
    <property type="nucleotide sequence ID" value="NZ_JBFBVU010000002.1"/>
</dbReference>
<dbReference type="Proteomes" id="UP001553161">
    <property type="component" value="Unassembled WGS sequence"/>
</dbReference>
<dbReference type="PROSITE" id="PS51257">
    <property type="entry name" value="PROKAR_LIPOPROTEIN"/>
    <property type="match status" value="1"/>
</dbReference>
<feature type="transmembrane region" description="Helical" evidence="1">
    <location>
        <begin position="37"/>
        <end position="59"/>
    </location>
</feature>
<evidence type="ECO:0000259" key="2">
    <source>
        <dbReference type="Pfam" id="PF13127"/>
    </source>
</evidence>
<proteinExistence type="predicted"/>
<accession>A0ABV3L2S9</accession>
<keyword evidence="4" id="KW-1185">Reference proteome</keyword>
<keyword evidence="1" id="KW-0812">Transmembrane</keyword>
<protein>
    <submittedName>
        <fullName evidence="3">DUF3955 domain-containing protein</fullName>
    </submittedName>
</protein>
<feature type="domain" description="DUF3955" evidence="2">
    <location>
        <begin position="4"/>
        <end position="59"/>
    </location>
</feature>
<gene>
    <name evidence="3" type="ORF">AB0T83_03320</name>
</gene>
<evidence type="ECO:0000313" key="4">
    <source>
        <dbReference type="Proteomes" id="UP001553161"/>
    </source>
</evidence>
<dbReference type="InterPro" id="IPR025016">
    <property type="entry name" value="DUF3955"/>
</dbReference>
<evidence type="ECO:0000313" key="3">
    <source>
        <dbReference type="EMBL" id="MEV8465813.1"/>
    </source>
</evidence>